<feature type="transmembrane region" description="Helical" evidence="5">
    <location>
        <begin position="189"/>
        <end position="206"/>
    </location>
</feature>
<evidence type="ECO:0000256" key="4">
    <source>
        <dbReference type="ARBA" id="ARBA00023136"/>
    </source>
</evidence>
<keyword evidence="2 5" id="KW-0812">Transmembrane</keyword>
<protein>
    <recommendedName>
        <fullName evidence="8">Exfoliative toxin A/B</fullName>
    </recommendedName>
</protein>
<sequence length="326" mass="36436">MNKFTRTVATLPVGMIATTLGLCTLSNAYNFFELAAIRYLMMSFGCLVWILAAIKILICRDVFLKEYKQVVPASLYATFAMLTAVLSSFIFPYSFYAGTFFWYLAVTMHIIHIGLFSYRNVVKHFDKASFLPTWFVTYVGLLVPVVVGGPIGHPLLQKIIVGYGFIATLTLVPLMLVQKIPSKMNVTRMIFLAPLSLCIVGYLNVIEQPNLFVLLFLLSCLTVALIMLTSRIPSFLARPFDPTFASMTFPLGICTVALYRGAQFLSGNGFDFSASILYHIFSLVLFFATGVLLFVGYRFTAAFIKEALSNFTPVSIFDNQRNEEAE</sequence>
<name>A0A242A4L1_9ENTE</name>
<reference evidence="6 7" key="1">
    <citation type="submission" date="2017-05" db="EMBL/GenBank/DDBJ databases">
        <title>The Genome Sequence of Enterococcus sp. 8G7_MSG3316.</title>
        <authorList>
            <consortium name="The Broad Institute Genomics Platform"/>
            <consortium name="The Broad Institute Genomic Center for Infectious Diseases"/>
            <person name="Earl A."/>
            <person name="Manson A."/>
            <person name="Schwartman J."/>
            <person name="Gilmore M."/>
            <person name="Abouelleil A."/>
            <person name="Cao P."/>
            <person name="Chapman S."/>
            <person name="Cusick C."/>
            <person name="Shea T."/>
            <person name="Young S."/>
            <person name="Neafsey D."/>
            <person name="Nusbaum C."/>
            <person name="Birren B."/>
        </authorList>
    </citation>
    <scope>NUCLEOTIDE SEQUENCE [LARGE SCALE GENOMIC DNA]</scope>
    <source>
        <strain evidence="6 7">8G7_MSG3316</strain>
    </source>
</reference>
<proteinExistence type="predicted"/>
<evidence type="ECO:0000313" key="7">
    <source>
        <dbReference type="Proteomes" id="UP000195043"/>
    </source>
</evidence>
<dbReference type="Proteomes" id="UP000195043">
    <property type="component" value="Unassembled WGS sequence"/>
</dbReference>
<keyword evidence="3 5" id="KW-1133">Transmembrane helix</keyword>
<dbReference type="Gene3D" id="1.50.10.150">
    <property type="entry name" value="Voltage-dependent anion channel"/>
    <property type="match status" value="1"/>
</dbReference>
<gene>
    <name evidence="6" type="ORF">A5886_001053</name>
</gene>
<accession>A0A242A4L1</accession>
<dbReference type="OrthoDB" id="309023at2"/>
<dbReference type="InterPro" id="IPR052951">
    <property type="entry name" value="Tellurite_res_ion_channel"/>
</dbReference>
<dbReference type="InterPro" id="IPR038665">
    <property type="entry name" value="Voltage-dep_anion_channel_sf"/>
</dbReference>
<dbReference type="EMBL" id="NGKU01000001">
    <property type="protein sequence ID" value="OTN75977.1"/>
    <property type="molecule type" value="Genomic_DNA"/>
</dbReference>
<dbReference type="PANTHER" id="PTHR37955:SF1">
    <property type="entry name" value="DEP DOMAIN-CONTAINING PROTEIN"/>
    <property type="match status" value="1"/>
</dbReference>
<dbReference type="STRING" id="1834191.A5886_001053"/>
<comment type="subcellular location">
    <subcellularLocation>
        <location evidence="1">Membrane</location>
        <topology evidence="1">Multi-pass membrane protein</topology>
    </subcellularLocation>
</comment>
<feature type="transmembrane region" description="Helical" evidence="5">
    <location>
        <begin position="38"/>
        <end position="58"/>
    </location>
</feature>
<feature type="transmembrane region" description="Helical" evidence="5">
    <location>
        <begin position="276"/>
        <end position="297"/>
    </location>
</feature>
<feature type="transmembrane region" description="Helical" evidence="5">
    <location>
        <begin position="212"/>
        <end position="232"/>
    </location>
</feature>
<feature type="transmembrane region" description="Helical" evidence="5">
    <location>
        <begin position="159"/>
        <end position="177"/>
    </location>
</feature>
<feature type="transmembrane region" description="Helical" evidence="5">
    <location>
        <begin position="244"/>
        <end position="264"/>
    </location>
</feature>
<dbReference type="AlphaFoldDB" id="A0A242A4L1"/>
<keyword evidence="7" id="KW-1185">Reference proteome</keyword>
<dbReference type="RefSeq" id="WP_086273980.1">
    <property type="nucleotide sequence ID" value="NZ_NGKU01000001.1"/>
</dbReference>
<evidence type="ECO:0000256" key="3">
    <source>
        <dbReference type="ARBA" id="ARBA00022989"/>
    </source>
</evidence>
<dbReference type="InterPro" id="IPR004695">
    <property type="entry name" value="SLAC1/Mae1/Ssu1/TehA"/>
</dbReference>
<comment type="caution">
    <text evidence="6">The sequence shown here is derived from an EMBL/GenBank/DDBJ whole genome shotgun (WGS) entry which is preliminary data.</text>
</comment>
<feature type="transmembrane region" description="Helical" evidence="5">
    <location>
        <begin position="100"/>
        <end position="118"/>
    </location>
</feature>
<dbReference type="Pfam" id="PF03595">
    <property type="entry name" value="SLAC1"/>
    <property type="match status" value="1"/>
</dbReference>
<evidence type="ECO:0000313" key="6">
    <source>
        <dbReference type="EMBL" id="OTN75977.1"/>
    </source>
</evidence>
<feature type="transmembrane region" description="Helical" evidence="5">
    <location>
        <begin position="70"/>
        <end position="94"/>
    </location>
</feature>
<organism evidence="6 7">
    <name type="scientific">Candidatus Enterococcus testudinis</name>
    <dbReference type="NCBI Taxonomy" id="1834191"/>
    <lineage>
        <taxon>Bacteria</taxon>
        <taxon>Bacillati</taxon>
        <taxon>Bacillota</taxon>
        <taxon>Bacilli</taxon>
        <taxon>Lactobacillales</taxon>
        <taxon>Enterococcaceae</taxon>
        <taxon>Enterococcus</taxon>
    </lineage>
</organism>
<evidence type="ECO:0000256" key="2">
    <source>
        <dbReference type="ARBA" id="ARBA00022692"/>
    </source>
</evidence>
<feature type="transmembrane region" description="Helical" evidence="5">
    <location>
        <begin position="130"/>
        <end position="147"/>
    </location>
</feature>
<dbReference type="PANTHER" id="PTHR37955">
    <property type="entry name" value="TELLURITE RESISTANCE PROTEIN TEHA"/>
    <property type="match status" value="1"/>
</dbReference>
<dbReference type="GO" id="GO:0005886">
    <property type="term" value="C:plasma membrane"/>
    <property type="evidence" value="ECO:0007669"/>
    <property type="project" value="TreeGrafter"/>
</dbReference>
<dbReference type="GO" id="GO:0046583">
    <property type="term" value="F:monoatomic cation efflux transmembrane transporter activity"/>
    <property type="evidence" value="ECO:0007669"/>
    <property type="project" value="TreeGrafter"/>
</dbReference>
<dbReference type="CDD" id="cd09325">
    <property type="entry name" value="TDT_C4-dicarb_trans"/>
    <property type="match status" value="1"/>
</dbReference>
<evidence type="ECO:0008006" key="8">
    <source>
        <dbReference type="Google" id="ProtNLM"/>
    </source>
</evidence>
<keyword evidence="4 5" id="KW-0472">Membrane</keyword>
<evidence type="ECO:0000256" key="5">
    <source>
        <dbReference type="SAM" id="Phobius"/>
    </source>
</evidence>
<evidence type="ECO:0000256" key="1">
    <source>
        <dbReference type="ARBA" id="ARBA00004141"/>
    </source>
</evidence>